<comment type="caution">
    <text evidence="2">The sequence shown here is derived from an EMBL/GenBank/DDBJ whole genome shotgun (WGS) entry which is preliminary data.</text>
</comment>
<evidence type="ECO:0000313" key="2">
    <source>
        <dbReference type="EMBL" id="GGY24655.1"/>
    </source>
</evidence>
<sequence>MTRRFRALVFGVVMLLLAAGGMVVVWAQHDDEEPVTILGTWTAGQAEQFEAVLRGFGIPFHYQGTAAQREVLLSQVQSGEPPDIVIMPGIGELAEYAGQDLLKPLNGLYDPREYGPPWKSTGSPSEPAYWVPVKADLKSIVWHRQGTKPARSPAPMRSWCMGMGDDGASGWPGTDWIEDLVLQRAGPAVYEKWALGGGKSEWWRSDAVRGAWEAWARLLGQDREAARQALLTDHRGAPDSNGLLFEHRDSCTLEHQGSFARSFYGSKARHARLVDSAPLLPGGGGRVRAREVTGDFAALFSDRPQARALIRRLASREGQQKWADLAEVFSANREVTHRGGEVDGEIAKRLGEGPRCLDASDVMAPPVRDAFYEAVLLTIARTAEKQDVDVEGLLRDVQSVQNTHFQQSSQGTGDGAAPETVCSMR</sequence>
<dbReference type="Proteomes" id="UP000653308">
    <property type="component" value="Unassembled WGS sequence"/>
</dbReference>
<protein>
    <submittedName>
        <fullName evidence="2">Uncharacterized protein</fullName>
    </submittedName>
</protein>
<gene>
    <name evidence="2" type="ORF">GCM10010384_34530</name>
</gene>
<dbReference type="EMBL" id="BMWE01000009">
    <property type="protein sequence ID" value="GGY24655.1"/>
    <property type="molecule type" value="Genomic_DNA"/>
</dbReference>
<evidence type="ECO:0000313" key="3">
    <source>
        <dbReference type="Proteomes" id="UP000653308"/>
    </source>
</evidence>
<proteinExistence type="predicted"/>
<feature type="region of interest" description="Disordered" evidence="1">
    <location>
        <begin position="403"/>
        <end position="425"/>
    </location>
</feature>
<accession>A0ABQ2ZT34</accession>
<keyword evidence="3" id="KW-1185">Reference proteome</keyword>
<organism evidence="2 3">
    <name type="scientific">Streptomyces djakartensis</name>
    <dbReference type="NCBI Taxonomy" id="68193"/>
    <lineage>
        <taxon>Bacteria</taxon>
        <taxon>Bacillati</taxon>
        <taxon>Actinomycetota</taxon>
        <taxon>Actinomycetes</taxon>
        <taxon>Kitasatosporales</taxon>
        <taxon>Streptomycetaceae</taxon>
        <taxon>Streptomyces</taxon>
    </lineage>
</organism>
<evidence type="ECO:0000256" key="1">
    <source>
        <dbReference type="SAM" id="MobiDB-lite"/>
    </source>
</evidence>
<dbReference type="Gene3D" id="3.40.190.10">
    <property type="entry name" value="Periplasmic binding protein-like II"/>
    <property type="match status" value="3"/>
</dbReference>
<name>A0ABQ2ZT34_9ACTN</name>
<reference evidence="3" key="1">
    <citation type="journal article" date="2019" name="Int. J. Syst. Evol. Microbiol.">
        <title>The Global Catalogue of Microorganisms (GCM) 10K type strain sequencing project: providing services to taxonomists for standard genome sequencing and annotation.</title>
        <authorList>
            <consortium name="The Broad Institute Genomics Platform"/>
            <consortium name="The Broad Institute Genome Sequencing Center for Infectious Disease"/>
            <person name="Wu L."/>
            <person name="Ma J."/>
        </authorList>
    </citation>
    <scope>NUCLEOTIDE SEQUENCE [LARGE SCALE GENOMIC DNA]</scope>
    <source>
        <strain evidence="3">JCM 4957</strain>
    </source>
</reference>
<dbReference type="SUPFAM" id="SSF53850">
    <property type="entry name" value="Periplasmic binding protein-like II"/>
    <property type="match status" value="1"/>
</dbReference>
<dbReference type="RefSeq" id="WP_190198727.1">
    <property type="nucleotide sequence ID" value="NZ_BMWE01000009.1"/>
</dbReference>